<dbReference type="PANTHER" id="PTHR37422:SF13">
    <property type="entry name" value="LIPOPOLYSACCHARIDE BIOSYNTHESIS PROTEIN PA4999-RELATED"/>
    <property type="match status" value="1"/>
</dbReference>
<dbReference type="AlphaFoldDB" id="A0A848D634"/>
<protein>
    <submittedName>
        <fullName evidence="7">O-antigen ligase family protein</fullName>
    </submittedName>
</protein>
<evidence type="ECO:0000259" key="6">
    <source>
        <dbReference type="Pfam" id="PF04932"/>
    </source>
</evidence>
<feature type="transmembrane region" description="Helical" evidence="5">
    <location>
        <begin position="15"/>
        <end position="36"/>
    </location>
</feature>
<dbReference type="GO" id="GO:0016020">
    <property type="term" value="C:membrane"/>
    <property type="evidence" value="ECO:0007669"/>
    <property type="project" value="UniProtKB-SubCell"/>
</dbReference>
<keyword evidence="7" id="KW-0436">Ligase</keyword>
<keyword evidence="3 5" id="KW-1133">Transmembrane helix</keyword>
<feature type="transmembrane region" description="Helical" evidence="5">
    <location>
        <begin position="213"/>
        <end position="229"/>
    </location>
</feature>
<dbReference type="Pfam" id="PF04932">
    <property type="entry name" value="Wzy_C"/>
    <property type="match status" value="1"/>
</dbReference>
<feature type="domain" description="O-antigen ligase-related" evidence="6">
    <location>
        <begin position="197"/>
        <end position="293"/>
    </location>
</feature>
<evidence type="ECO:0000313" key="8">
    <source>
        <dbReference type="Proteomes" id="UP000583419"/>
    </source>
</evidence>
<feature type="transmembrane region" description="Helical" evidence="5">
    <location>
        <begin position="78"/>
        <end position="97"/>
    </location>
</feature>
<proteinExistence type="predicted"/>
<comment type="caution">
    <text evidence="7">The sequence shown here is derived from an EMBL/GenBank/DDBJ whole genome shotgun (WGS) entry which is preliminary data.</text>
</comment>
<feature type="transmembrane region" description="Helical" evidence="5">
    <location>
        <begin position="354"/>
        <end position="374"/>
    </location>
</feature>
<reference evidence="7 8" key="1">
    <citation type="submission" date="2020-04" db="EMBL/GenBank/DDBJ databases">
        <authorList>
            <person name="Hitch T.C.A."/>
            <person name="Wylensek D."/>
            <person name="Clavel T."/>
        </authorList>
    </citation>
    <scope>NUCLEOTIDE SEQUENCE [LARGE SCALE GENOMIC DNA]</scope>
    <source>
        <strain evidence="7 8">WCA-130-P53-4B</strain>
    </source>
</reference>
<evidence type="ECO:0000313" key="7">
    <source>
        <dbReference type="EMBL" id="NMF01823.1"/>
    </source>
</evidence>
<sequence>MDALYVFVTTAFPKAGAQVAGLPLTLNLLLTIYVILRHPNQTLLSIQKHHSITLAYSILFVFGVLSMLLAFVQGAAPFTLSQMLIVVGSPLVGIAAFRLPPERFTKIIIISMLIVNTYAIVQYVFGVENTAIEGVTYTYGQSLSDKPIGFKADGTTEKMISTYQNGNSYGLFDALGLGYLMIRLPLNRRWNFAKITALLVGFIGFMLSGSRSIQIPFCICLVFILVQSVKQTPPRLRQNIIAGITLGCCALIAFAFSQPSMILSIRDRLITQTLADPTASGRTEQWQGIIDAVTQMNLPTLIRQFFFGKNPTAAFGGEGLPNFFALFGLPCTIAFYTGLIFLVIICWKNVHTKTISLAILCVIVAFCVDQSYLYPPCVMNVYLFFAAAQKLVSTSTTQKANCSNTQSNKTLINSES</sequence>
<comment type="subcellular location">
    <subcellularLocation>
        <location evidence="1">Membrane</location>
        <topology evidence="1">Multi-pass membrane protein</topology>
    </subcellularLocation>
</comment>
<evidence type="ECO:0000256" key="4">
    <source>
        <dbReference type="ARBA" id="ARBA00023136"/>
    </source>
</evidence>
<keyword evidence="4 5" id="KW-0472">Membrane</keyword>
<gene>
    <name evidence="7" type="ORF">HF843_01230</name>
</gene>
<dbReference type="InterPro" id="IPR051533">
    <property type="entry name" value="WaaL-like"/>
</dbReference>
<name>A0A848D634_9BIFI</name>
<evidence type="ECO:0000256" key="2">
    <source>
        <dbReference type="ARBA" id="ARBA00022692"/>
    </source>
</evidence>
<feature type="transmembrane region" description="Helical" evidence="5">
    <location>
        <begin position="241"/>
        <end position="258"/>
    </location>
</feature>
<organism evidence="7 8">
    <name type="scientific">Bifidobacterium boum</name>
    <dbReference type="NCBI Taxonomy" id="78343"/>
    <lineage>
        <taxon>Bacteria</taxon>
        <taxon>Bacillati</taxon>
        <taxon>Actinomycetota</taxon>
        <taxon>Actinomycetes</taxon>
        <taxon>Bifidobacteriales</taxon>
        <taxon>Bifidobacteriaceae</taxon>
        <taxon>Bifidobacterium</taxon>
    </lineage>
</organism>
<keyword evidence="2 5" id="KW-0812">Transmembrane</keyword>
<dbReference type="EMBL" id="JABAGJ010000001">
    <property type="protein sequence ID" value="NMF01823.1"/>
    <property type="molecule type" value="Genomic_DNA"/>
</dbReference>
<dbReference type="PANTHER" id="PTHR37422">
    <property type="entry name" value="TEICHURONIC ACID BIOSYNTHESIS PROTEIN TUAE"/>
    <property type="match status" value="1"/>
</dbReference>
<dbReference type="InterPro" id="IPR007016">
    <property type="entry name" value="O-antigen_ligase-rel_domated"/>
</dbReference>
<evidence type="ECO:0000256" key="3">
    <source>
        <dbReference type="ARBA" id="ARBA00022989"/>
    </source>
</evidence>
<feature type="transmembrane region" description="Helical" evidence="5">
    <location>
        <begin position="52"/>
        <end position="72"/>
    </location>
</feature>
<evidence type="ECO:0000256" key="5">
    <source>
        <dbReference type="SAM" id="Phobius"/>
    </source>
</evidence>
<feature type="transmembrane region" description="Helical" evidence="5">
    <location>
        <begin position="323"/>
        <end position="347"/>
    </location>
</feature>
<dbReference type="Proteomes" id="UP000583419">
    <property type="component" value="Unassembled WGS sequence"/>
</dbReference>
<dbReference type="RefSeq" id="WP_168973063.1">
    <property type="nucleotide sequence ID" value="NZ_JABAGJ010000001.1"/>
</dbReference>
<feature type="transmembrane region" description="Helical" evidence="5">
    <location>
        <begin position="104"/>
        <end position="125"/>
    </location>
</feature>
<evidence type="ECO:0000256" key="1">
    <source>
        <dbReference type="ARBA" id="ARBA00004141"/>
    </source>
</evidence>
<accession>A0A848D634</accession>
<dbReference type="GO" id="GO:0016874">
    <property type="term" value="F:ligase activity"/>
    <property type="evidence" value="ECO:0007669"/>
    <property type="project" value="UniProtKB-KW"/>
</dbReference>